<evidence type="ECO:0000256" key="4">
    <source>
        <dbReference type="ARBA" id="ARBA00023172"/>
    </source>
</evidence>
<dbReference type="PANTHER" id="PTHR30349">
    <property type="entry name" value="PHAGE INTEGRASE-RELATED"/>
    <property type="match status" value="1"/>
</dbReference>
<feature type="domain" description="Tyr recombinase" evidence="5">
    <location>
        <begin position="210"/>
        <end position="426"/>
    </location>
</feature>
<protein>
    <submittedName>
        <fullName evidence="6">Site-specific integrase</fullName>
    </submittedName>
</protein>
<dbReference type="PROSITE" id="PS51898">
    <property type="entry name" value="TYR_RECOMBINASE"/>
    <property type="match status" value="1"/>
</dbReference>
<sequence>MSNTASTAGKAPTALLIELVEGRNVSFKNVTFPDEASVTQFERLFRRLNRKPRQRRTAEEMRTTPPLPLGAPARAISVEINDFLEDMRRRNLTRNSVAAYRQSLAALKHLYGDMLASTIDRDQIRQLWDLMLWAPKNCFTDPRYAGKEAEDLMQLGRLERVRPTADGTMSKHHAILCRFFNSLKDAHAISMSPMDGFTKPKRDLTSERRKRPRWLTDDELQRIFNPETFIAWAKHHPHRWWAPMIGLYTGARVGEVAQMKVSDVVCINGRWFFAIRKTADSDLAHTAGALSRQTLKGKSAERNIPIAQPLIDAGFLVYLQDLKDATCTRLFPHLTAGHNKKTGETNALYSQGLVQQFRKYMAALGFDGDCRFHAFRRTLVSMLSAKGVPDRDISLITGHAMRDQSQVISHHYRGEVPEETVRRQVITLSKYQPIVALPVYTKGQFDTQLKNKSKHYP</sequence>
<gene>
    <name evidence="6" type="ORF">RDV84_23775</name>
</gene>
<name>A0ABY9P795_9GAMM</name>
<organism evidence="6 7">
    <name type="scientific">Lysobacter yananisis</name>
    <dbReference type="NCBI Taxonomy" id="1003114"/>
    <lineage>
        <taxon>Bacteria</taxon>
        <taxon>Pseudomonadati</taxon>
        <taxon>Pseudomonadota</taxon>
        <taxon>Gammaproteobacteria</taxon>
        <taxon>Lysobacterales</taxon>
        <taxon>Lysobacteraceae</taxon>
        <taxon>Lysobacter</taxon>
    </lineage>
</organism>
<keyword evidence="7" id="KW-1185">Reference proteome</keyword>
<evidence type="ECO:0000256" key="3">
    <source>
        <dbReference type="ARBA" id="ARBA00023125"/>
    </source>
</evidence>
<evidence type="ECO:0000256" key="1">
    <source>
        <dbReference type="ARBA" id="ARBA00008857"/>
    </source>
</evidence>
<reference evidence="6 7" key="1">
    <citation type="submission" date="2023-08" db="EMBL/GenBank/DDBJ databases">
        <title>The whole genome sequence of Lysobacter yananisis.</title>
        <authorList>
            <person name="Sun H."/>
        </authorList>
    </citation>
    <scope>NUCLEOTIDE SEQUENCE [LARGE SCALE GENOMIC DNA]</scope>
    <source>
        <strain evidence="6 7">SNNU513</strain>
    </source>
</reference>
<evidence type="ECO:0000256" key="2">
    <source>
        <dbReference type="ARBA" id="ARBA00022908"/>
    </source>
</evidence>
<comment type="similarity">
    <text evidence="1">Belongs to the 'phage' integrase family.</text>
</comment>
<accession>A0ABY9P795</accession>
<dbReference type="CDD" id="cd01184">
    <property type="entry name" value="INT_C_like_1"/>
    <property type="match status" value="1"/>
</dbReference>
<keyword evidence="2" id="KW-0229">DNA integration</keyword>
<dbReference type="InterPro" id="IPR050090">
    <property type="entry name" value="Tyrosine_recombinase_XerCD"/>
</dbReference>
<dbReference type="PANTHER" id="PTHR30349:SF64">
    <property type="entry name" value="PROPHAGE INTEGRASE INTD-RELATED"/>
    <property type="match status" value="1"/>
</dbReference>
<evidence type="ECO:0000313" key="7">
    <source>
        <dbReference type="Proteomes" id="UP001229313"/>
    </source>
</evidence>
<dbReference type="InterPro" id="IPR011010">
    <property type="entry name" value="DNA_brk_join_enz"/>
</dbReference>
<dbReference type="EMBL" id="CP133568">
    <property type="protein sequence ID" value="WMT02945.1"/>
    <property type="molecule type" value="Genomic_DNA"/>
</dbReference>
<proteinExistence type="inferred from homology"/>
<dbReference type="RefSeq" id="WP_309151842.1">
    <property type="nucleotide sequence ID" value="NZ_CP133568.1"/>
</dbReference>
<dbReference type="InterPro" id="IPR010998">
    <property type="entry name" value="Integrase_recombinase_N"/>
</dbReference>
<dbReference type="Gene3D" id="1.10.443.10">
    <property type="entry name" value="Intergrase catalytic core"/>
    <property type="match status" value="1"/>
</dbReference>
<dbReference type="Gene3D" id="1.10.150.130">
    <property type="match status" value="1"/>
</dbReference>
<keyword evidence="3" id="KW-0238">DNA-binding</keyword>
<dbReference type="SUPFAM" id="SSF56349">
    <property type="entry name" value="DNA breaking-rejoining enzymes"/>
    <property type="match status" value="1"/>
</dbReference>
<evidence type="ECO:0000259" key="5">
    <source>
        <dbReference type="PROSITE" id="PS51898"/>
    </source>
</evidence>
<evidence type="ECO:0000313" key="6">
    <source>
        <dbReference type="EMBL" id="WMT02945.1"/>
    </source>
</evidence>
<dbReference type="Proteomes" id="UP001229313">
    <property type="component" value="Chromosome"/>
</dbReference>
<dbReference type="InterPro" id="IPR013762">
    <property type="entry name" value="Integrase-like_cat_sf"/>
</dbReference>
<keyword evidence="4" id="KW-0233">DNA recombination</keyword>
<dbReference type="InterPro" id="IPR002104">
    <property type="entry name" value="Integrase_catalytic"/>
</dbReference>
<dbReference type="Pfam" id="PF00589">
    <property type="entry name" value="Phage_integrase"/>
    <property type="match status" value="1"/>
</dbReference>